<dbReference type="Proteomes" id="UP001521222">
    <property type="component" value="Unassembled WGS sequence"/>
</dbReference>
<feature type="transmembrane region" description="Helical" evidence="12">
    <location>
        <begin position="45"/>
        <end position="65"/>
    </location>
</feature>
<keyword evidence="8" id="KW-0547">Nucleotide-binding</keyword>
<accession>A0ABR3QRS3</accession>
<evidence type="ECO:0000313" key="15">
    <source>
        <dbReference type="Proteomes" id="UP001521222"/>
    </source>
</evidence>
<keyword evidence="6" id="KW-0808">Transferase</keyword>
<evidence type="ECO:0000256" key="1">
    <source>
        <dbReference type="ARBA" id="ARBA00004606"/>
    </source>
</evidence>
<evidence type="ECO:0000256" key="12">
    <source>
        <dbReference type="SAM" id="Phobius"/>
    </source>
</evidence>
<reference evidence="14 15" key="1">
    <citation type="submission" date="2024-02" db="EMBL/GenBank/DDBJ databases">
        <title>De novo assembly and annotation of 12 fungi associated with fruit tree decline syndrome in Ontario, Canada.</title>
        <authorList>
            <person name="Sulman M."/>
            <person name="Ellouze W."/>
            <person name="Ilyukhin E."/>
        </authorList>
    </citation>
    <scope>NUCLEOTIDE SEQUENCE [LARGE SCALE GENOMIC DNA]</scope>
    <source>
        <strain evidence="14 15">M97-236</strain>
    </source>
</reference>
<proteinExistence type="inferred from homology"/>
<evidence type="ECO:0000256" key="10">
    <source>
        <dbReference type="ARBA" id="ARBA00022989"/>
    </source>
</evidence>
<evidence type="ECO:0000256" key="6">
    <source>
        <dbReference type="ARBA" id="ARBA00022679"/>
    </source>
</evidence>
<organism evidence="14 15">
    <name type="scientific">Nothophoma quercina</name>
    <dbReference type="NCBI Taxonomy" id="749835"/>
    <lineage>
        <taxon>Eukaryota</taxon>
        <taxon>Fungi</taxon>
        <taxon>Dikarya</taxon>
        <taxon>Ascomycota</taxon>
        <taxon>Pezizomycotina</taxon>
        <taxon>Dothideomycetes</taxon>
        <taxon>Pleosporomycetidae</taxon>
        <taxon>Pleosporales</taxon>
        <taxon>Pleosporineae</taxon>
        <taxon>Didymellaceae</taxon>
        <taxon>Nothophoma</taxon>
    </lineage>
</organism>
<dbReference type="PANTHER" id="PTHR23033:SF43">
    <property type="entry name" value="APPLE DOMAIN-CONTAINING PROTEIN"/>
    <property type="match status" value="1"/>
</dbReference>
<keyword evidence="10 12" id="KW-1133">Transmembrane helix</keyword>
<dbReference type="Pfam" id="PF02434">
    <property type="entry name" value="Fringe"/>
    <property type="match status" value="1"/>
</dbReference>
<evidence type="ECO:0000256" key="2">
    <source>
        <dbReference type="ARBA" id="ARBA00004922"/>
    </source>
</evidence>
<evidence type="ECO:0000259" key="13">
    <source>
        <dbReference type="Pfam" id="PF02434"/>
    </source>
</evidence>
<comment type="similarity">
    <text evidence="3">Belongs to the glycosyltransferase 31 family. Beta3-Gal-T subfamily.</text>
</comment>
<dbReference type="EMBL" id="JAKIXB020000034">
    <property type="protein sequence ID" value="KAL1594778.1"/>
    <property type="molecule type" value="Genomic_DNA"/>
</dbReference>
<evidence type="ECO:0000256" key="5">
    <source>
        <dbReference type="ARBA" id="ARBA00022676"/>
    </source>
</evidence>
<dbReference type="EC" id="2.4.1.122" evidence="4"/>
<dbReference type="PANTHER" id="PTHR23033">
    <property type="entry name" value="BETA1,3-GALACTOSYLTRANSFERASE"/>
    <property type="match status" value="1"/>
</dbReference>
<evidence type="ECO:0000256" key="7">
    <source>
        <dbReference type="ARBA" id="ARBA00022692"/>
    </source>
</evidence>
<comment type="pathway">
    <text evidence="2">Protein modification; protein glycosylation.</text>
</comment>
<name>A0ABR3QRS3_9PLEO</name>
<keyword evidence="9" id="KW-0735">Signal-anchor</keyword>
<dbReference type="InterPro" id="IPR026050">
    <property type="entry name" value="C1GALT1/C1GALT1_chp1"/>
</dbReference>
<feature type="domain" description="Fringe-like glycosyltransferase" evidence="13">
    <location>
        <begin position="242"/>
        <end position="327"/>
    </location>
</feature>
<protein>
    <recommendedName>
        <fullName evidence="4">N-acetylgalactosaminide beta-1,3-galactosyltransferase</fullName>
        <ecNumber evidence="4">2.4.1.122</ecNumber>
    </recommendedName>
</protein>
<comment type="subcellular location">
    <subcellularLocation>
        <location evidence="1">Membrane</location>
        <topology evidence="1">Single-pass type II membrane protein</topology>
    </subcellularLocation>
</comment>
<evidence type="ECO:0000256" key="11">
    <source>
        <dbReference type="ARBA" id="ARBA00023136"/>
    </source>
</evidence>
<evidence type="ECO:0000256" key="8">
    <source>
        <dbReference type="ARBA" id="ARBA00022741"/>
    </source>
</evidence>
<dbReference type="InterPro" id="IPR003378">
    <property type="entry name" value="Fringe-like_glycosylTrfase"/>
</dbReference>
<evidence type="ECO:0000256" key="3">
    <source>
        <dbReference type="ARBA" id="ARBA00006462"/>
    </source>
</evidence>
<evidence type="ECO:0000256" key="9">
    <source>
        <dbReference type="ARBA" id="ARBA00022968"/>
    </source>
</evidence>
<comment type="caution">
    <text evidence="14">The sequence shown here is derived from an EMBL/GenBank/DDBJ whole genome shotgun (WGS) entry which is preliminary data.</text>
</comment>
<keyword evidence="5" id="KW-0328">Glycosyltransferase</keyword>
<keyword evidence="7 12" id="KW-0812">Transmembrane</keyword>
<sequence length="543" mass="62597">MPVEKAYLTTIMFAPLRRFVRQPNPFMNGHAIGLPRSTPSSPRRWIRLFLTIAFIAISVNLLLLFDRGHTVESLPGKILGPQAFHPKPYAPAPHGLESQDEHGLDYWLWDTKTRFKKKDNIDWNVGIMDECFLFPRDLVYRNAKIQVVLKTGVADDVARTDAMLNTVLKCIPSALIISDDDRKYGDRNVVDVLADLPAKTYMTEEDYIIYETQKNASRDGIELHQGHEGWVIDKYKFLPQIERAIVHNRKAEWYVFLESDTYIVWDNMFRLLENYDASVPYFFGSPSPGKKHRPDPKSEDEEQTWFAYGGCGFVLSTAAAHRLVDRPRNSLGVKGPRLTAEYQEDIRNDCCGDSILGWALHDKAAVDLSGLWPMFNPHRLEDVPLGKDYWCEPVITLHKTAPRFTKDLWNWEVEWKQHNERPLVYSDLLFSFLGNLSRRENWDAAFDAGFQLPDEDPVHTSLDACEAGCFAHEECRQYTWHGAHCYFAKATYVGNPKEPDGYHDEEDRKYTSGWDVTKIQAWSLENTCADGAHWVKPSVKRKY</sequence>
<evidence type="ECO:0000313" key="14">
    <source>
        <dbReference type="EMBL" id="KAL1594778.1"/>
    </source>
</evidence>
<gene>
    <name evidence="14" type="ORF">SLS59_008591</name>
</gene>
<keyword evidence="11 12" id="KW-0472">Membrane</keyword>
<dbReference type="Gene3D" id="3.90.550.50">
    <property type="match status" value="1"/>
</dbReference>
<evidence type="ECO:0000256" key="4">
    <source>
        <dbReference type="ARBA" id="ARBA00012557"/>
    </source>
</evidence>
<keyword evidence="15" id="KW-1185">Reference proteome</keyword>